<feature type="domain" description="EAL" evidence="1">
    <location>
        <begin position="1"/>
        <end position="82"/>
    </location>
</feature>
<dbReference type="HOGENOM" id="CLU_2465541_0_0_6"/>
<proteinExistence type="predicted"/>
<name>C0N1M9_9GAMM</name>
<dbReference type="InterPro" id="IPR050706">
    <property type="entry name" value="Cyclic-di-GMP_PDE-like"/>
</dbReference>
<dbReference type="CDD" id="cd01948">
    <property type="entry name" value="EAL"/>
    <property type="match status" value="1"/>
</dbReference>
<reference evidence="2 3" key="1">
    <citation type="journal article" date="2011" name="J. Bacteriol.">
        <title>Draft genome sequence of the chemolithoheterotrophic, halophilic methylotroph Methylophaga thiooxydans DMS010.</title>
        <authorList>
            <person name="Boden R."/>
            <person name="Ferriera S."/>
            <person name="Johnson J."/>
            <person name="Kelly D.P."/>
            <person name="Murrell J.C."/>
            <person name="Schafer H."/>
        </authorList>
    </citation>
    <scope>NUCLEOTIDE SEQUENCE [LARGE SCALE GENOMIC DNA]</scope>
    <source>
        <strain evidence="2 3">DMS010</strain>
    </source>
</reference>
<dbReference type="GO" id="GO:0071111">
    <property type="term" value="F:cyclic-guanylate-specific phosphodiesterase activity"/>
    <property type="evidence" value="ECO:0007669"/>
    <property type="project" value="InterPro"/>
</dbReference>
<dbReference type="InterPro" id="IPR035919">
    <property type="entry name" value="EAL_sf"/>
</dbReference>
<sequence length="88" mass="10049">MKTLKIDRSFISTMLESDADMAIVRGIIELAEVFKRDIVAEGVETKADCEKLLEMGCDTVQGYYNARPMPADEVLEWVHQYHAKHCSR</sequence>
<keyword evidence="3" id="KW-1185">Reference proteome</keyword>
<accession>C0N1M9</accession>
<dbReference type="Gene3D" id="3.20.20.450">
    <property type="entry name" value="EAL domain"/>
    <property type="match status" value="1"/>
</dbReference>
<protein>
    <recommendedName>
        <fullName evidence="1">EAL domain-containing protein</fullName>
    </recommendedName>
</protein>
<organism evidence="2 3">
    <name type="scientific">Methylophaga thiooxydans DMS010</name>
    <dbReference type="NCBI Taxonomy" id="637616"/>
    <lineage>
        <taxon>Bacteria</taxon>
        <taxon>Pseudomonadati</taxon>
        <taxon>Pseudomonadota</taxon>
        <taxon>Gammaproteobacteria</taxon>
        <taxon>Thiotrichales</taxon>
        <taxon>Piscirickettsiaceae</taxon>
        <taxon>Methylophaga</taxon>
    </lineage>
</organism>
<dbReference type="Pfam" id="PF00563">
    <property type="entry name" value="EAL"/>
    <property type="match status" value="1"/>
</dbReference>
<dbReference type="PANTHER" id="PTHR33121:SF70">
    <property type="entry name" value="SIGNALING PROTEIN YKOW"/>
    <property type="match status" value="1"/>
</dbReference>
<dbReference type="Proteomes" id="UP000004679">
    <property type="component" value="Unassembled WGS sequence"/>
</dbReference>
<dbReference type="SUPFAM" id="SSF141868">
    <property type="entry name" value="EAL domain-like"/>
    <property type="match status" value="1"/>
</dbReference>
<evidence type="ECO:0000259" key="1">
    <source>
        <dbReference type="PROSITE" id="PS50883"/>
    </source>
</evidence>
<evidence type="ECO:0000313" key="2">
    <source>
        <dbReference type="EMBL" id="EEF81271.1"/>
    </source>
</evidence>
<evidence type="ECO:0000313" key="3">
    <source>
        <dbReference type="Proteomes" id="UP000004679"/>
    </source>
</evidence>
<dbReference type="PROSITE" id="PS50883">
    <property type="entry name" value="EAL"/>
    <property type="match status" value="1"/>
</dbReference>
<dbReference type="PANTHER" id="PTHR33121">
    <property type="entry name" value="CYCLIC DI-GMP PHOSPHODIESTERASE PDEF"/>
    <property type="match status" value="1"/>
</dbReference>
<dbReference type="InterPro" id="IPR001633">
    <property type="entry name" value="EAL_dom"/>
</dbReference>
<dbReference type="AlphaFoldDB" id="C0N1M9"/>
<gene>
    <name evidence="2" type="ORF">MDMS009_263</name>
</gene>
<dbReference type="EMBL" id="GG657883">
    <property type="protein sequence ID" value="EEF81271.1"/>
    <property type="molecule type" value="Genomic_DNA"/>
</dbReference>